<sequence length="55" mass="6243">MKNHVQVNGQIININKKVSDLSMKQRNWIAETLRTEMLIFLEQNLNGGGNAIGVY</sequence>
<accession>A0ABQ4L544</accession>
<organism evidence="1 2">
    <name type="scientific">Siminovitchia terrae</name>
    <name type="common">Bacillus terrae</name>
    <dbReference type="NCBI Taxonomy" id="1914933"/>
    <lineage>
        <taxon>Bacteria</taxon>
        <taxon>Bacillati</taxon>
        <taxon>Bacillota</taxon>
        <taxon>Bacilli</taxon>
        <taxon>Bacillales</taxon>
        <taxon>Bacillaceae</taxon>
        <taxon>Siminovitchia</taxon>
    </lineage>
</organism>
<proteinExistence type="predicted"/>
<dbReference type="EMBL" id="BORJ01000020">
    <property type="protein sequence ID" value="GIN99132.1"/>
    <property type="molecule type" value="Genomic_DNA"/>
</dbReference>
<protein>
    <submittedName>
        <fullName evidence="1">Uncharacterized protein</fullName>
    </submittedName>
</protein>
<reference evidence="1 2" key="1">
    <citation type="submission" date="2021-03" db="EMBL/GenBank/DDBJ databases">
        <title>Antimicrobial resistance genes in bacteria isolated from Japanese honey, and their potential for conferring macrolide and lincosamide resistance in the American foulbrood pathogen Paenibacillus larvae.</title>
        <authorList>
            <person name="Okamoto M."/>
            <person name="Kumagai M."/>
            <person name="Kanamori H."/>
            <person name="Takamatsu D."/>
        </authorList>
    </citation>
    <scope>NUCLEOTIDE SEQUENCE [LARGE SCALE GENOMIC DNA]</scope>
    <source>
        <strain evidence="1 2">J6TS1</strain>
    </source>
</reference>
<dbReference type="RefSeq" id="WP_212949452.1">
    <property type="nucleotide sequence ID" value="NZ_BORI01000010.1"/>
</dbReference>
<keyword evidence="2" id="KW-1185">Reference proteome</keyword>
<comment type="caution">
    <text evidence="1">The sequence shown here is derived from an EMBL/GenBank/DDBJ whole genome shotgun (WGS) entry which is preliminary data.</text>
</comment>
<name>A0ABQ4L544_SIMTE</name>
<evidence type="ECO:0000313" key="2">
    <source>
        <dbReference type="Proteomes" id="UP000680670"/>
    </source>
</evidence>
<evidence type="ECO:0000313" key="1">
    <source>
        <dbReference type="EMBL" id="GIN99132.1"/>
    </source>
</evidence>
<gene>
    <name evidence="1" type="ORF">J6TS1_50020</name>
</gene>
<dbReference type="Proteomes" id="UP000680670">
    <property type="component" value="Unassembled WGS sequence"/>
</dbReference>